<gene>
    <name evidence="3" type="ORF">LZ016_10945</name>
</gene>
<name>A0ABS9VNR5_9SPHN</name>
<feature type="domain" description="TIR" evidence="2">
    <location>
        <begin position="7"/>
        <end position="112"/>
    </location>
</feature>
<dbReference type="RefSeq" id="WP_241447406.1">
    <property type="nucleotide sequence ID" value="NZ_JAKZHW010000001.1"/>
</dbReference>
<dbReference type="Proteomes" id="UP001203058">
    <property type="component" value="Unassembled WGS sequence"/>
</dbReference>
<keyword evidence="1" id="KW-0812">Transmembrane</keyword>
<keyword evidence="1" id="KW-1133">Transmembrane helix</keyword>
<dbReference type="SUPFAM" id="SSF52200">
    <property type="entry name" value="Toll/Interleukin receptor TIR domain"/>
    <property type="match status" value="1"/>
</dbReference>
<dbReference type="EMBL" id="JAKZHW010000001">
    <property type="protein sequence ID" value="MCH8616613.1"/>
    <property type="molecule type" value="Genomic_DNA"/>
</dbReference>
<feature type="transmembrane region" description="Helical" evidence="1">
    <location>
        <begin position="153"/>
        <end position="172"/>
    </location>
</feature>
<proteinExistence type="predicted"/>
<evidence type="ECO:0000313" key="3">
    <source>
        <dbReference type="EMBL" id="MCH8616613.1"/>
    </source>
</evidence>
<keyword evidence="1" id="KW-0472">Membrane</keyword>
<comment type="caution">
    <text evidence="3">The sequence shown here is derived from an EMBL/GenBank/DDBJ whole genome shotgun (WGS) entry which is preliminary data.</text>
</comment>
<keyword evidence="4" id="KW-1185">Reference proteome</keyword>
<evidence type="ECO:0000256" key="1">
    <source>
        <dbReference type="SAM" id="Phobius"/>
    </source>
</evidence>
<dbReference type="Pfam" id="PF13676">
    <property type="entry name" value="TIR_2"/>
    <property type="match status" value="1"/>
</dbReference>
<organism evidence="3 4">
    <name type="scientific">Sphingomonas telluris</name>
    <dbReference type="NCBI Taxonomy" id="2907998"/>
    <lineage>
        <taxon>Bacteria</taxon>
        <taxon>Pseudomonadati</taxon>
        <taxon>Pseudomonadota</taxon>
        <taxon>Alphaproteobacteria</taxon>
        <taxon>Sphingomonadales</taxon>
        <taxon>Sphingomonadaceae</taxon>
        <taxon>Sphingomonas</taxon>
    </lineage>
</organism>
<accession>A0ABS9VNR5</accession>
<dbReference type="InterPro" id="IPR035897">
    <property type="entry name" value="Toll_tir_struct_dom_sf"/>
</dbReference>
<feature type="non-terminal residue" evidence="3">
    <location>
        <position position="239"/>
    </location>
</feature>
<sequence>MTATDLFVSYKAEDRARVRPLIEALEAQGLSVWWDVHIGGGANWREDIEDHLDAAKCVIVVWTKRSVSREGNFVRDEAARAQRRGIYLPVRLDAVDPPLGFGEAQALSLIGWRRDVADPRFASLVTAARNIMAGKALAPGRHASRPPNLSRRLVVGGGMGAIAAVAGGWWLFKPTVANASRIAVLPFADLSGSHDQAYFAEGIAEELRSALSRIGLQVIGRASSDAVSAMDTKAAAAKL</sequence>
<protein>
    <submittedName>
        <fullName evidence="3">TIR domain-containing protein</fullName>
    </submittedName>
</protein>
<dbReference type="InterPro" id="IPR000157">
    <property type="entry name" value="TIR_dom"/>
</dbReference>
<evidence type="ECO:0000259" key="2">
    <source>
        <dbReference type="Pfam" id="PF13676"/>
    </source>
</evidence>
<reference evidence="3 4" key="1">
    <citation type="submission" date="2022-03" db="EMBL/GenBank/DDBJ databases">
        <authorList>
            <person name="Jo J.-H."/>
            <person name="Im W.-T."/>
        </authorList>
    </citation>
    <scope>NUCLEOTIDE SEQUENCE [LARGE SCALE GENOMIC DNA]</scope>
    <source>
        <strain evidence="3 4">SM33</strain>
    </source>
</reference>
<evidence type="ECO:0000313" key="4">
    <source>
        <dbReference type="Proteomes" id="UP001203058"/>
    </source>
</evidence>
<dbReference type="Gene3D" id="3.40.50.10140">
    <property type="entry name" value="Toll/interleukin-1 receptor homology (TIR) domain"/>
    <property type="match status" value="1"/>
</dbReference>